<feature type="region of interest" description="Disordered" evidence="1">
    <location>
        <begin position="218"/>
        <end position="243"/>
    </location>
</feature>
<dbReference type="EMBL" id="JXXN02000138">
    <property type="protein sequence ID" value="THD28490.1"/>
    <property type="molecule type" value="Genomic_DNA"/>
</dbReference>
<feature type="region of interest" description="Disordered" evidence="1">
    <location>
        <begin position="261"/>
        <end position="290"/>
    </location>
</feature>
<evidence type="ECO:0000313" key="3">
    <source>
        <dbReference type="Proteomes" id="UP000230066"/>
    </source>
</evidence>
<proteinExistence type="predicted"/>
<accession>A0A4E0S417</accession>
<keyword evidence="3" id="KW-1185">Reference proteome</keyword>
<comment type="caution">
    <text evidence="2">The sequence shown here is derived from an EMBL/GenBank/DDBJ whole genome shotgun (WGS) entry which is preliminary data.</text>
</comment>
<feature type="compositionally biased region" description="Polar residues" evidence="1">
    <location>
        <begin position="261"/>
        <end position="272"/>
    </location>
</feature>
<reference evidence="2" key="1">
    <citation type="submission" date="2019-03" db="EMBL/GenBank/DDBJ databases">
        <title>Improved annotation for the trematode Fasciola hepatica.</title>
        <authorList>
            <person name="Choi Y.-J."/>
            <person name="Martin J."/>
            <person name="Mitreva M."/>
        </authorList>
    </citation>
    <scope>NUCLEOTIDE SEQUENCE [LARGE SCALE GENOMIC DNA]</scope>
</reference>
<dbReference type="AlphaFoldDB" id="A0A4E0S417"/>
<sequence>MDHGMNRTEGPPLTQCNSGKLFSLNTAHEAQFSVINDGVSSYKIQSPSDSFNIALEILNGVGIAQSDKLLPSSQVGFDLFSPDSNASMDLQTLAQRLYGLTTGLPDATLRDLATISHFLTREKSSLNTLEPTTAATTSLATAATTTTTTAMLPEDHITGRATLSGTGFGRLCSVDSFSGTNEQALNQLTHWSNALSNAPPSVVKAFQHAQAQMALLGLSSPHPNESADPRSTNREVANRTRTMTVTNDSSTMEAINLSRNGITEIESSSLKNGSPMDTDVTVPGSMRDSV</sequence>
<feature type="compositionally biased region" description="Basic and acidic residues" evidence="1">
    <location>
        <begin position="225"/>
        <end position="238"/>
    </location>
</feature>
<gene>
    <name evidence="2" type="ORF">D915_000616</name>
</gene>
<evidence type="ECO:0000313" key="2">
    <source>
        <dbReference type="EMBL" id="THD28490.1"/>
    </source>
</evidence>
<protein>
    <submittedName>
        <fullName evidence="2">Uncharacterized protein</fullName>
    </submittedName>
</protein>
<evidence type="ECO:0000256" key="1">
    <source>
        <dbReference type="SAM" id="MobiDB-lite"/>
    </source>
</evidence>
<name>A0A4E0S417_FASHE</name>
<organism evidence="2 3">
    <name type="scientific">Fasciola hepatica</name>
    <name type="common">Liver fluke</name>
    <dbReference type="NCBI Taxonomy" id="6192"/>
    <lineage>
        <taxon>Eukaryota</taxon>
        <taxon>Metazoa</taxon>
        <taxon>Spiralia</taxon>
        <taxon>Lophotrochozoa</taxon>
        <taxon>Platyhelminthes</taxon>
        <taxon>Trematoda</taxon>
        <taxon>Digenea</taxon>
        <taxon>Plagiorchiida</taxon>
        <taxon>Echinostomata</taxon>
        <taxon>Echinostomatoidea</taxon>
        <taxon>Fasciolidae</taxon>
        <taxon>Fasciola</taxon>
    </lineage>
</organism>
<dbReference type="Proteomes" id="UP000230066">
    <property type="component" value="Unassembled WGS sequence"/>
</dbReference>